<feature type="transmembrane region" description="Helical" evidence="1">
    <location>
        <begin position="21"/>
        <end position="42"/>
    </location>
</feature>
<dbReference type="AlphaFoldDB" id="A0A1W6JWT3"/>
<evidence type="ECO:0000313" key="2">
    <source>
        <dbReference type="EMBL" id="ARM74746.1"/>
    </source>
</evidence>
<protein>
    <recommendedName>
        <fullName evidence="4">DUF929 domain-containing protein</fullName>
    </recommendedName>
</protein>
<name>A0A1W6JWT3_9CREN</name>
<reference evidence="2 3" key="1">
    <citation type="submission" date="2017-03" db="EMBL/GenBank/DDBJ databases">
        <title>Sulfur activation and transportation mechanism of thermophilic Archaea Acidianus manzaensis YN-25.</title>
        <authorList>
            <person name="Ma Y."/>
            <person name="Yang Y."/>
            <person name="Xia J."/>
        </authorList>
    </citation>
    <scope>NUCLEOTIDE SEQUENCE [LARGE SCALE GENOMIC DNA]</scope>
    <source>
        <strain evidence="2 3">YN-25</strain>
    </source>
</reference>
<dbReference type="EMBL" id="CP020477">
    <property type="protein sequence ID" value="ARM74746.1"/>
    <property type="molecule type" value="Genomic_DNA"/>
</dbReference>
<evidence type="ECO:0000256" key="1">
    <source>
        <dbReference type="SAM" id="Phobius"/>
    </source>
</evidence>
<proteinExistence type="predicted"/>
<dbReference type="Proteomes" id="UP000193404">
    <property type="component" value="Chromosome"/>
</dbReference>
<dbReference type="InterPro" id="IPR009272">
    <property type="entry name" value="DUF929"/>
</dbReference>
<dbReference type="Pfam" id="PF06053">
    <property type="entry name" value="DUF929"/>
    <property type="match status" value="1"/>
</dbReference>
<accession>A0A1W6JWT3</accession>
<evidence type="ECO:0000313" key="3">
    <source>
        <dbReference type="Proteomes" id="UP000193404"/>
    </source>
</evidence>
<organism evidence="2 3">
    <name type="scientific">Acidianus manzaensis</name>
    <dbReference type="NCBI Taxonomy" id="282676"/>
    <lineage>
        <taxon>Archaea</taxon>
        <taxon>Thermoproteota</taxon>
        <taxon>Thermoprotei</taxon>
        <taxon>Sulfolobales</taxon>
        <taxon>Sulfolobaceae</taxon>
        <taxon>Acidianus</taxon>
    </lineage>
</organism>
<gene>
    <name evidence="2" type="ORF">B6F84_01040</name>
</gene>
<dbReference type="OrthoDB" id="57485at2157"/>
<dbReference type="RefSeq" id="WP_148690495.1">
    <property type="nucleotide sequence ID" value="NZ_CP020477.1"/>
</dbReference>
<keyword evidence="1" id="KW-0812">Transmembrane</keyword>
<keyword evidence="1" id="KW-0472">Membrane</keyword>
<evidence type="ECO:0008006" key="4">
    <source>
        <dbReference type="Google" id="ProtNLM"/>
    </source>
</evidence>
<keyword evidence="1" id="KW-1133">Transmembrane helix</keyword>
<sequence length="284" mass="30909">MGSKVTKNNKRKKKQQSDSKLIYIPFIVLAVILVAIFVVPAITHNSQAASDPFFQFYKVSSQDFASGNNVNVYFISWYGCPLGATNSWGLYIALSHYGVLNASPNYSDVEQLSSSYSGRVPGLIFNGFTPNSNVNFIPIYILGRIYTSNGTASLPNGTFISTNNIIPVEEAELQSELPSGLYNIIYQYELSENMPNQDAPIAYLGNPNHITTMVIISGPKGTWMLIGDLQSVDGGNLPVILSQSGYTPTQIFQAIKSNDLSSLSMGSAIQDEANEFSNIISEAS</sequence>
<dbReference type="KEGG" id="aman:B6F84_01040"/>
<dbReference type="GeneID" id="41589460"/>
<keyword evidence="3" id="KW-1185">Reference proteome</keyword>